<evidence type="ECO:0000313" key="4">
    <source>
        <dbReference type="EMBL" id="SUP42230.1"/>
    </source>
</evidence>
<accession>A0A380NJI6</accession>
<dbReference type="Pfam" id="PF07902">
    <property type="entry name" value="Gp58"/>
    <property type="match status" value="1"/>
</dbReference>
<evidence type="ECO:0000259" key="3">
    <source>
        <dbReference type="Pfam" id="PF23666"/>
    </source>
</evidence>
<dbReference type="InterPro" id="IPR012892">
    <property type="entry name" value="Gp58"/>
</dbReference>
<dbReference type="RefSeq" id="WP_115310035.1">
    <property type="nucleotide sequence ID" value="NZ_UHIO01000001.1"/>
</dbReference>
<dbReference type="Pfam" id="PF23666">
    <property type="entry name" value="Rcc01698_C"/>
    <property type="match status" value="1"/>
</dbReference>
<evidence type="ECO:0000259" key="2">
    <source>
        <dbReference type="Pfam" id="PF13550"/>
    </source>
</evidence>
<name>A0A380NJI6_9FIRM</name>
<proteinExistence type="predicted"/>
<dbReference type="CDD" id="cd19958">
    <property type="entry name" value="pyocin_knob"/>
    <property type="match status" value="2"/>
</dbReference>
<feature type="domain" description="Gp58-like" evidence="1">
    <location>
        <begin position="1295"/>
        <end position="1412"/>
    </location>
</feature>
<reference evidence="4 5" key="1">
    <citation type="submission" date="2018-06" db="EMBL/GenBank/DDBJ databases">
        <authorList>
            <consortium name="Pathogen Informatics"/>
            <person name="Doyle S."/>
        </authorList>
    </citation>
    <scope>NUCLEOTIDE SEQUENCE [LARGE SCALE GENOMIC DNA]</scope>
    <source>
        <strain evidence="4 5">NCTC12020</strain>
    </source>
</reference>
<dbReference type="Pfam" id="PF13550">
    <property type="entry name" value="Phage-tail_3"/>
    <property type="match status" value="1"/>
</dbReference>
<dbReference type="EMBL" id="UHIO01000001">
    <property type="protein sequence ID" value="SUP42230.1"/>
    <property type="molecule type" value="Genomic_DNA"/>
</dbReference>
<gene>
    <name evidence="4" type="ORF">NCTC12020_00822</name>
</gene>
<evidence type="ECO:0000259" key="1">
    <source>
        <dbReference type="Pfam" id="PF07902"/>
    </source>
</evidence>
<dbReference type="Proteomes" id="UP000255367">
    <property type="component" value="Unassembled WGS sequence"/>
</dbReference>
<organism evidence="4 5">
    <name type="scientific">Veillonella criceti</name>
    <dbReference type="NCBI Taxonomy" id="103891"/>
    <lineage>
        <taxon>Bacteria</taxon>
        <taxon>Bacillati</taxon>
        <taxon>Bacillota</taxon>
        <taxon>Negativicutes</taxon>
        <taxon>Veillonellales</taxon>
        <taxon>Veillonellaceae</taxon>
        <taxon>Veillonella</taxon>
    </lineage>
</organism>
<protein>
    <submittedName>
        <fullName evidence="4">Gp58-like protein</fullName>
    </submittedName>
</protein>
<dbReference type="InterPro" id="IPR056490">
    <property type="entry name" value="Rcc01698_C"/>
</dbReference>
<evidence type="ECO:0000313" key="5">
    <source>
        <dbReference type="Proteomes" id="UP000255367"/>
    </source>
</evidence>
<sequence>MGFIFGGGKSTTTRADKIGDFQINSASYGEVVPDILGTTRVSGNVIYWDDFTAHEHRQTQRTGKGGGSKHTSITYTYTVAAALALCEGPISGVGKVWVDKEIYDYPHPSIQLSLFRGTAGQAPWPYVQGKHPEKALPYSGLAYMAGVVDLGDRGSLPNYNFEVRGKLLNTGDGVDVNPADYILHVLKSAGMSDVQIDGLDNYRKYCAAADLLISSPPSMSAEKAQSIINDIADMTNAYLFWSNNKLKIEPLADEAIGGWSPDKQIKYDLTHDDLIPGSDGQLVLYSRKDSSECYNQASVEFINRANSYEKEVVSFEVVADVQRNGLRPASVKQAHYLYTKKRAMYLAEQLAMKQLYAKNQYTFRLDWAFCRLEPGDLVTLTDDICQLNKQVVVITAVNEANDGQLEITAVGKPPGTYAPAKYDVHENERPFVDYNQSAPSIINLSIIQAPGDIAGDELLLGVTAPNGWGGCNVWVSDSGDAYKQVGTINQKARMGKLVSVLTSTGTTCTVKMEHGELKSGTHLDAERGNTVCWLNGECLSYETATLQSNGTYVLAGLVRGQYGTSALSHSAGAEIVRIDEALFRAPYRSEDIGKKIYIKCTSMNIFGGQEQDLADVQVYTHVIGSYYIPEVSNLTLYTKYYDLGRGIKSYDVIATYTPPNISSFDTAEGWYREGNGDWKYGGTGNGQVVISGCELGKTYDVRIQVKDIHGNYSQGVTKSIQVVMKSEKPNTPQGFSVAFSDRAYFNWLEVRNADVDYYEVRSDMNPGEVDGLIGRSNNTTFSTDALTNRKGKIYLYAHNPVKGYSAPAIVEYNVPKPQQPQFVQAKAKLNGISIAFSAIPSSCKGANIYIDDEVHFVTANSTFIALEGGVYGVRVAYVDMFGEGEQTVEQLVTVELKIDAKYIDQEALGLVKIKTAINDIDNKVSQVSETGSNQYQAINNRITNIDNRVGLVSLETEQALNSLDSRIATSAKKIVSSEAGAINSRITQLDNAVDSRIDNKIANVNSRITQLDNMINATVANTKAGLQSQITQQAGLIDTAIKQVKATIIDATKPIDLNNYMDDGLYVVYQNIQVPNVQHRPDDLGNAFYLKVYSGVYKAQDITEFHGNTSWHRYYNEYGWTDWIKSSNDLGVKSMIETRVTQSADSITASVDNKLNEVNSRITLLDDTINATVANTKEGLQSQITQQAGLIDTAIKQVIATIIDATKPIDLNNYMDDGLYVVYQNIQVPNVQHRPDDLGNAFYLKVYSGVYKAQDITEFHGNTSWHRHYNENGWTGWIKSSNDLGVKSMIETRVTQSADSITASVDNKIANVNSRITLLDNTINTTVTNKVAQIASRFTQLSDSINFRIDSKVGKNEILSQINLSQETIKIAGKYIKIDGTTEFTNGVIVGRMLAAKSITADKLAINSLDAIVARIGLLRTKTSGARVEISDNLIQVFDDNNRLRVRMGIW</sequence>
<feature type="domain" description="Rcc01698-like C-terminal" evidence="3">
    <location>
        <begin position="486"/>
        <end position="576"/>
    </location>
</feature>
<keyword evidence="5" id="KW-1185">Reference proteome</keyword>
<dbReference type="InterPro" id="IPR032876">
    <property type="entry name" value="J_dom"/>
</dbReference>
<dbReference type="OrthoDB" id="1681440at2"/>
<feature type="domain" description="Tip attachment protein J" evidence="2">
    <location>
        <begin position="221"/>
        <end position="397"/>
    </location>
</feature>